<keyword evidence="3" id="KW-1185">Reference proteome</keyword>
<feature type="region of interest" description="Disordered" evidence="1">
    <location>
        <begin position="1"/>
        <end position="29"/>
    </location>
</feature>
<evidence type="ECO:0000256" key="1">
    <source>
        <dbReference type="SAM" id="MobiDB-lite"/>
    </source>
</evidence>
<accession>A0AAV4VIY6</accession>
<dbReference type="EMBL" id="BPLQ01013130">
    <property type="protein sequence ID" value="GIY70073.1"/>
    <property type="molecule type" value="Genomic_DNA"/>
</dbReference>
<dbReference type="AlphaFoldDB" id="A0AAV4VIY6"/>
<gene>
    <name evidence="2" type="ORF">CDAR_488971</name>
</gene>
<evidence type="ECO:0000313" key="2">
    <source>
        <dbReference type="EMBL" id="GIY70073.1"/>
    </source>
</evidence>
<proteinExistence type="predicted"/>
<evidence type="ECO:0000313" key="3">
    <source>
        <dbReference type="Proteomes" id="UP001054837"/>
    </source>
</evidence>
<comment type="caution">
    <text evidence="2">The sequence shown here is derived from an EMBL/GenBank/DDBJ whole genome shotgun (WGS) entry which is preliminary data.</text>
</comment>
<reference evidence="2 3" key="1">
    <citation type="submission" date="2021-06" db="EMBL/GenBank/DDBJ databases">
        <title>Caerostris darwini draft genome.</title>
        <authorList>
            <person name="Kono N."/>
            <person name="Arakawa K."/>
        </authorList>
    </citation>
    <scope>NUCLEOTIDE SEQUENCE [LARGE SCALE GENOMIC DNA]</scope>
</reference>
<feature type="compositionally biased region" description="Polar residues" evidence="1">
    <location>
        <begin position="8"/>
        <end position="17"/>
    </location>
</feature>
<sequence length="79" mass="9396">MDMRRMQSVLTSEQQRQIAGAKKRDEQKMELESQMKNIVKKENEEKTNEEFEKTFGQIKSTYDICSKELNEYQTTVVVE</sequence>
<organism evidence="2 3">
    <name type="scientific">Caerostris darwini</name>
    <dbReference type="NCBI Taxonomy" id="1538125"/>
    <lineage>
        <taxon>Eukaryota</taxon>
        <taxon>Metazoa</taxon>
        <taxon>Ecdysozoa</taxon>
        <taxon>Arthropoda</taxon>
        <taxon>Chelicerata</taxon>
        <taxon>Arachnida</taxon>
        <taxon>Araneae</taxon>
        <taxon>Araneomorphae</taxon>
        <taxon>Entelegynae</taxon>
        <taxon>Araneoidea</taxon>
        <taxon>Araneidae</taxon>
        <taxon>Caerostris</taxon>
    </lineage>
</organism>
<protein>
    <submittedName>
        <fullName evidence="2">Uncharacterized protein</fullName>
    </submittedName>
</protein>
<name>A0AAV4VIY6_9ARAC</name>
<dbReference type="Proteomes" id="UP001054837">
    <property type="component" value="Unassembled WGS sequence"/>
</dbReference>